<keyword evidence="2" id="KW-0812">Transmembrane</keyword>
<dbReference type="RefSeq" id="WP_012638057.1">
    <property type="nucleotide sequence ID" value="NC_011901.1"/>
</dbReference>
<name>B8GRM0_THISH</name>
<evidence type="ECO:0000313" key="4">
    <source>
        <dbReference type="EMBL" id="ACL72574.1"/>
    </source>
</evidence>
<keyword evidence="5" id="KW-1185">Reference proteome</keyword>
<feature type="region of interest" description="Disordered" evidence="1">
    <location>
        <begin position="198"/>
        <end position="227"/>
    </location>
</feature>
<evidence type="ECO:0000259" key="3">
    <source>
        <dbReference type="Pfam" id="PF01882"/>
    </source>
</evidence>
<protein>
    <recommendedName>
        <fullName evidence="3">DUF58 domain-containing protein</fullName>
    </recommendedName>
</protein>
<accession>B8GRM0</accession>
<dbReference type="OrthoDB" id="5298497at2"/>
<dbReference type="Proteomes" id="UP000002383">
    <property type="component" value="Chromosome"/>
</dbReference>
<keyword evidence="2" id="KW-1133">Transmembrane helix</keyword>
<proteinExistence type="predicted"/>
<evidence type="ECO:0000256" key="1">
    <source>
        <dbReference type="SAM" id="MobiDB-lite"/>
    </source>
</evidence>
<sequence length="326" mass="36504">MKLAAQILEPAVTWLMRREHPAGREITLHRRRIYILPTRQGLVFGLMLVVMLLGAINYSNSMAFLLTFLLAGLGANGIWHTHRNLLGLRITRLPLEPVFAGETAYCRYRIENPSHVPRRGLVLHRRDVQGAAIAAQARAEAVAELPIVTTRRGSLRPGRFSLSTTYPLGLFRAWSWIQFDEALTVYPHPLAVDERFTDAGSSEGEGRPDPGLGEDFSGLREYQPGDSPRRVDWKALARTGDLYTRNFESPRGGELWIDWHALPATDTETRLSMLCHQVLLAHQQGIRYGLRLSGLELEPDQGADHRHRCLSALAHYGQPAQGSPVS</sequence>
<evidence type="ECO:0000313" key="5">
    <source>
        <dbReference type="Proteomes" id="UP000002383"/>
    </source>
</evidence>
<dbReference type="STRING" id="396588.Tgr7_1490"/>
<feature type="transmembrane region" description="Helical" evidence="2">
    <location>
        <begin position="33"/>
        <end position="56"/>
    </location>
</feature>
<dbReference type="KEGG" id="tgr:Tgr7_1490"/>
<reference evidence="4 5" key="1">
    <citation type="journal article" date="2011" name="Stand. Genomic Sci.">
        <title>Complete genome sequence of 'Thioalkalivibrio sulfidophilus' HL-EbGr7.</title>
        <authorList>
            <person name="Muyzer G."/>
            <person name="Sorokin D.Y."/>
            <person name="Mavromatis K."/>
            <person name="Lapidus A."/>
            <person name="Clum A."/>
            <person name="Ivanova N."/>
            <person name="Pati A."/>
            <person name="d'Haeseleer P."/>
            <person name="Woyke T."/>
            <person name="Kyrpides N.C."/>
        </authorList>
    </citation>
    <scope>NUCLEOTIDE SEQUENCE [LARGE SCALE GENOMIC DNA]</scope>
    <source>
        <strain evidence="4 5">HL-EbGR7</strain>
    </source>
</reference>
<feature type="domain" description="DUF58" evidence="3">
    <location>
        <begin position="219"/>
        <end position="320"/>
    </location>
</feature>
<keyword evidence="2" id="KW-0472">Membrane</keyword>
<dbReference type="PANTHER" id="PTHR34351">
    <property type="entry name" value="SLR1927 PROTEIN-RELATED"/>
    <property type="match status" value="1"/>
</dbReference>
<organism evidence="4 5">
    <name type="scientific">Thioalkalivibrio sulfidiphilus (strain HL-EbGR7)</name>
    <dbReference type="NCBI Taxonomy" id="396588"/>
    <lineage>
        <taxon>Bacteria</taxon>
        <taxon>Pseudomonadati</taxon>
        <taxon>Pseudomonadota</taxon>
        <taxon>Gammaproteobacteria</taxon>
        <taxon>Chromatiales</taxon>
        <taxon>Ectothiorhodospiraceae</taxon>
        <taxon>Thioalkalivibrio</taxon>
    </lineage>
</organism>
<dbReference type="InterPro" id="IPR002881">
    <property type="entry name" value="DUF58"/>
</dbReference>
<dbReference type="HOGENOM" id="CLU_054568_0_1_6"/>
<dbReference type="AlphaFoldDB" id="B8GRM0"/>
<dbReference type="Pfam" id="PF01882">
    <property type="entry name" value="DUF58"/>
    <property type="match status" value="1"/>
</dbReference>
<dbReference type="PANTHER" id="PTHR34351:SF1">
    <property type="entry name" value="SLR1927 PROTEIN"/>
    <property type="match status" value="1"/>
</dbReference>
<gene>
    <name evidence="4" type="ordered locus">Tgr7_1490</name>
</gene>
<evidence type="ECO:0000256" key="2">
    <source>
        <dbReference type="SAM" id="Phobius"/>
    </source>
</evidence>
<dbReference type="EMBL" id="CP001339">
    <property type="protein sequence ID" value="ACL72574.1"/>
    <property type="molecule type" value="Genomic_DNA"/>
</dbReference>
<dbReference type="eggNOG" id="COG1721">
    <property type="taxonomic scope" value="Bacteria"/>
</dbReference>